<proteinExistence type="predicted"/>
<protein>
    <submittedName>
        <fullName evidence="2">Uncharacterized protein</fullName>
    </submittedName>
</protein>
<evidence type="ECO:0000313" key="2">
    <source>
        <dbReference type="EMBL" id="MPM97495.1"/>
    </source>
</evidence>
<feature type="region of interest" description="Disordered" evidence="1">
    <location>
        <begin position="47"/>
        <end position="85"/>
    </location>
</feature>
<gene>
    <name evidence="2" type="ORF">SDC9_144668</name>
</gene>
<accession>A0A645E7N2</accession>
<name>A0A645E7N2_9ZZZZ</name>
<dbReference type="AlphaFoldDB" id="A0A645E7N2"/>
<reference evidence="2" key="1">
    <citation type="submission" date="2019-08" db="EMBL/GenBank/DDBJ databases">
        <authorList>
            <person name="Kucharzyk K."/>
            <person name="Murdoch R.W."/>
            <person name="Higgins S."/>
            <person name="Loffler F."/>
        </authorList>
    </citation>
    <scope>NUCLEOTIDE SEQUENCE</scope>
</reference>
<dbReference type="EMBL" id="VSSQ01043768">
    <property type="protein sequence ID" value="MPM97495.1"/>
    <property type="molecule type" value="Genomic_DNA"/>
</dbReference>
<evidence type="ECO:0000256" key="1">
    <source>
        <dbReference type="SAM" id="MobiDB-lite"/>
    </source>
</evidence>
<feature type="compositionally biased region" description="Basic and acidic residues" evidence="1">
    <location>
        <begin position="64"/>
        <end position="83"/>
    </location>
</feature>
<comment type="caution">
    <text evidence="2">The sequence shown here is derived from an EMBL/GenBank/DDBJ whole genome shotgun (WGS) entry which is preliminary data.</text>
</comment>
<organism evidence="2">
    <name type="scientific">bioreactor metagenome</name>
    <dbReference type="NCBI Taxonomy" id="1076179"/>
    <lineage>
        <taxon>unclassified sequences</taxon>
        <taxon>metagenomes</taxon>
        <taxon>ecological metagenomes</taxon>
    </lineage>
</organism>
<sequence length="107" mass="11873">MNKVVRLVRFDGRHEFFGDSDRNIKVCDFVCRLLAAYEFKNVGVVDPQDAHIGPPPRSALLDGVGRHVKDPHKADGTRRDTARRTYGVALGAQPRKRHAGAAARLVN</sequence>